<sequence length="798" mass="92153">MLIKEFRVILPISVEEYQVGQLYSVAEASKNETGGGEGVEVLKNEPYEKDGEKGQYTHKIYHLQSKVPSFVRMLAPASALNIHEKAWNAYPYCRTVITVSRLSNEYMKENFLIKIETWHKPDYGRQENVHGLDADTWKKVDVVYIDIADRSQVDAKDYKAEEDPSKFKSVKTGRGPLIPDWKKELPKKTDWPHMCAYKLVTVKFKWWGLQNKVENFIQKQEKRLFTNFHRQLFCWIDKWIELTMEDIRRMEEDTRKELDEMRIKDPVKGMPLHPSPQPKGPPLVGRTVYRKSLKGEVQKDNPGHSTQDNPGHSGETMSSTKNSVRGEGESKEGDIREESGGKGHLRLHMVTWNVATAEPPVDVTTLLRLDATSTTDLYIIGLQEVNAARLRYLSDLLLEDSWSHFLMKSLAPREYMKVSSVRMQGLLLLVFSKQIHVPFVRDIQTTYTRTGMFGFWGNKGGVSVRFSLYGHMMCFVNCHLPAHMGNALQRVDEFEYILETQDFDLVNTPTVRDHKVVFWFGDLNFRISDHGMHFLRSSINSGRFHLLWERDQLLTMRKKEPFLQEFEEGSLMFKPTYKFDLNSDTYDTSGKKRKPAWTDRILWRIKPQIPPAAEEEEEEEDKVSTSTHHSDDGQEEYPIKVLQDTYTCDPSYGVSDHKPVIGIFDLEMRKRFDSPLVCVCPEGQWTTDHQEAIVCYTVLEDFLSSTWDWIGLYKVGFKTASDYITYVWVKDQLPEVNEILKVCVNKEAVPALAGDYVLGYFSYNMQSIVGLSNNFQIVESKGTVRDGMTPQDVNGKNK</sequence>
<keyword evidence="2" id="KW-1185">Reference proteome</keyword>
<proteinExistence type="predicted"/>
<comment type="caution">
    <text evidence="1">The sequence shown here is derived from an EMBL/GenBank/DDBJ whole genome shotgun (WGS) entry which is preliminary data.</text>
</comment>
<organism evidence="1 2">
    <name type="scientific">Dallia pectoralis</name>
    <name type="common">Alaska blackfish</name>
    <dbReference type="NCBI Taxonomy" id="75939"/>
    <lineage>
        <taxon>Eukaryota</taxon>
        <taxon>Metazoa</taxon>
        <taxon>Chordata</taxon>
        <taxon>Craniata</taxon>
        <taxon>Vertebrata</taxon>
        <taxon>Euteleostomi</taxon>
        <taxon>Actinopterygii</taxon>
        <taxon>Neopterygii</taxon>
        <taxon>Teleostei</taxon>
        <taxon>Protacanthopterygii</taxon>
        <taxon>Esociformes</taxon>
        <taxon>Umbridae</taxon>
        <taxon>Dallia</taxon>
    </lineage>
</organism>
<gene>
    <name evidence="1" type="ORF">DPEC_G00229990</name>
</gene>
<evidence type="ECO:0000313" key="2">
    <source>
        <dbReference type="Proteomes" id="UP001157502"/>
    </source>
</evidence>
<name>A0ACC2G1X0_DALPE</name>
<accession>A0ACC2G1X0</accession>
<reference evidence="1" key="1">
    <citation type="submission" date="2021-05" db="EMBL/GenBank/DDBJ databases">
        <authorList>
            <person name="Pan Q."/>
            <person name="Jouanno E."/>
            <person name="Zahm M."/>
            <person name="Klopp C."/>
            <person name="Cabau C."/>
            <person name="Louis A."/>
            <person name="Berthelot C."/>
            <person name="Parey E."/>
            <person name="Roest Crollius H."/>
            <person name="Montfort J."/>
            <person name="Robinson-Rechavi M."/>
            <person name="Bouchez O."/>
            <person name="Lampietro C."/>
            <person name="Lopez Roques C."/>
            <person name="Donnadieu C."/>
            <person name="Postlethwait J."/>
            <person name="Bobe J."/>
            <person name="Dillon D."/>
            <person name="Chandos A."/>
            <person name="von Hippel F."/>
            <person name="Guiguen Y."/>
        </authorList>
    </citation>
    <scope>NUCLEOTIDE SEQUENCE</scope>
    <source>
        <strain evidence="1">YG-Jan2019</strain>
    </source>
</reference>
<dbReference type="EMBL" id="CM055746">
    <property type="protein sequence ID" value="KAJ7997532.1"/>
    <property type="molecule type" value="Genomic_DNA"/>
</dbReference>
<dbReference type="Proteomes" id="UP001157502">
    <property type="component" value="Chromosome 19"/>
</dbReference>
<evidence type="ECO:0000313" key="1">
    <source>
        <dbReference type="EMBL" id="KAJ7997532.1"/>
    </source>
</evidence>
<protein>
    <submittedName>
        <fullName evidence="1">Uncharacterized protein</fullName>
    </submittedName>
</protein>